<name>A0A518GZF5_9BACT</name>
<dbReference type="AlphaFoldDB" id="A0A518GZF5"/>
<dbReference type="Pfam" id="PF08241">
    <property type="entry name" value="Methyltransf_11"/>
    <property type="match status" value="1"/>
</dbReference>
<proteinExistence type="predicted"/>
<dbReference type="GO" id="GO:0008757">
    <property type="term" value="F:S-adenosylmethionine-dependent methyltransferase activity"/>
    <property type="evidence" value="ECO:0007669"/>
    <property type="project" value="InterPro"/>
</dbReference>
<reference evidence="2 3" key="1">
    <citation type="submission" date="2019-02" db="EMBL/GenBank/DDBJ databases">
        <title>Deep-cultivation of Planctomycetes and their phenomic and genomic characterization uncovers novel biology.</title>
        <authorList>
            <person name="Wiegand S."/>
            <person name="Jogler M."/>
            <person name="Boedeker C."/>
            <person name="Pinto D."/>
            <person name="Vollmers J."/>
            <person name="Rivas-Marin E."/>
            <person name="Kohn T."/>
            <person name="Peeters S.H."/>
            <person name="Heuer A."/>
            <person name="Rast P."/>
            <person name="Oberbeckmann S."/>
            <person name="Bunk B."/>
            <person name="Jeske O."/>
            <person name="Meyerdierks A."/>
            <person name="Storesund J.E."/>
            <person name="Kallscheuer N."/>
            <person name="Luecker S."/>
            <person name="Lage O.M."/>
            <person name="Pohl T."/>
            <person name="Merkel B.J."/>
            <person name="Hornburger P."/>
            <person name="Mueller R.-W."/>
            <person name="Bruemmer F."/>
            <person name="Labrenz M."/>
            <person name="Spormann A.M."/>
            <person name="Op den Camp H."/>
            <person name="Overmann J."/>
            <person name="Amann R."/>
            <person name="Jetten M.S.M."/>
            <person name="Mascher T."/>
            <person name="Medema M.H."/>
            <person name="Devos D.P."/>
            <person name="Kaster A.-K."/>
            <person name="Ovreas L."/>
            <person name="Rohde M."/>
            <person name="Galperin M.Y."/>
            <person name="Jogler C."/>
        </authorList>
    </citation>
    <scope>NUCLEOTIDE SEQUENCE [LARGE SCALE GENOMIC DNA]</scope>
    <source>
        <strain evidence="2 3">ElP</strain>
    </source>
</reference>
<keyword evidence="3" id="KW-1185">Reference proteome</keyword>
<dbReference type="RefSeq" id="WP_145268477.1">
    <property type="nucleotide sequence ID" value="NZ_CP036426.1"/>
</dbReference>
<dbReference type="KEGG" id="tpla:ElP_18340"/>
<dbReference type="SUPFAM" id="SSF53335">
    <property type="entry name" value="S-adenosyl-L-methionine-dependent methyltransferases"/>
    <property type="match status" value="1"/>
</dbReference>
<dbReference type="InterPro" id="IPR013216">
    <property type="entry name" value="Methyltransf_11"/>
</dbReference>
<dbReference type="InterPro" id="IPR029063">
    <property type="entry name" value="SAM-dependent_MTases_sf"/>
</dbReference>
<dbReference type="Gene3D" id="3.40.50.150">
    <property type="entry name" value="Vaccinia Virus protein VP39"/>
    <property type="match status" value="1"/>
</dbReference>
<evidence type="ECO:0000313" key="3">
    <source>
        <dbReference type="Proteomes" id="UP000317835"/>
    </source>
</evidence>
<evidence type="ECO:0000313" key="2">
    <source>
        <dbReference type="EMBL" id="QDV33953.1"/>
    </source>
</evidence>
<sequence>MLLPAYNGGHRLAWRVGEYLGAVRRGRFSRCAACGRWGPNLYRRWVIRPELERRSGVSPRAAEAWALKESGDCVHCGAKLRARRIAEVILRLYPVGDPPRPAPSIRRWVESAEARALLVAEVNEVEGLHRQLLRLPSFRPSEFRDDAPPGEVVDGVRCEHLERLTYESESFDLLITSETLEHVPDLSAALAEILRVLRPGGRHFFTAPILPGVSQTFPRAVLRGDGTIEHLAPPVSHPGGDWGYPVFTELGEDFPAILRLAGFEVETAFGPLREDDVCQVYCCRKPADGPRST</sequence>
<protein>
    <recommendedName>
        <fullName evidence="1">Methyltransferase type 11 domain-containing protein</fullName>
    </recommendedName>
</protein>
<evidence type="ECO:0000259" key="1">
    <source>
        <dbReference type="Pfam" id="PF08241"/>
    </source>
</evidence>
<organism evidence="2 3">
    <name type="scientific">Tautonia plasticadhaerens</name>
    <dbReference type="NCBI Taxonomy" id="2527974"/>
    <lineage>
        <taxon>Bacteria</taxon>
        <taxon>Pseudomonadati</taxon>
        <taxon>Planctomycetota</taxon>
        <taxon>Planctomycetia</taxon>
        <taxon>Isosphaerales</taxon>
        <taxon>Isosphaeraceae</taxon>
        <taxon>Tautonia</taxon>
    </lineage>
</organism>
<gene>
    <name evidence="2" type="ORF">ElP_18340</name>
</gene>
<feature type="domain" description="Methyltransferase type 11" evidence="1">
    <location>
        <begin position="156"/>
        <end position="205"/>
    </location>
</feature>
<accession>A0A518GZF5</accession>
<dbReference type="OrthoDB" id="9791837at2"/>
<dbReference type="Proteomes" id="UP000317835">
    <property type="component" value="Chromosome"/>
</dbReference>
<dbReference type="EMBL" id="CP036426">
    <property type="protein sequence ID" value="QDV33953.1"/>
    <property type="molecule type" value="Genomic_DNA"/>
</dbReference>